<evidence type="ECO:0000313" key="3">
    <source>
        <dbReference type="EMBL" id="AVY95051.1"/>
    </source>
</evidence>
<sequence length="261" mass="27803">MRRLICALSLLLVIAPVAGAGRVVVLTPDVADIVVAIGAARDVVGRDRSTTLPALQAAQEIGFFRNLNAETIARLKPTLVIGSATAHPVSIWRQLDGLQIRAAEVSSREDGRDFATAIRRVGQLLGRVDQADRLARDWQAGMRERPATGIRYAISYDGRLVAGRHTAADTLIRAAGGINAAAGLSGTKVLSRDAWQSLKPDVIILCAHTAAVHGGVDAFRQRPEIAATPAGRDGRIHLLPASDAMMISIRSPDVVQRLRGL</sequence>
<dbReference type="InterPro" id="IPR002491">
    <property type="entry name" value="ABC_transptr_periplasmic_BD"/>
</dbReference>
<dbReference type="InterPro" id="IPR050902">
    <property type="entry name" value="ABC_Transporter_SBP"/>
</dbReference>
<feature type="chain" id="PRO_5015510426" evidence="1">
    <location>
        <begin position="21"/>
        <end position="261"/>
    </location>
</feature>
<dbReference type="Proteomes" id="UP000244173">
    <property type="component" value="Chromosome"/>
</dbReference>
<keyword evidence="4" id="KW-1185">Reference proteome</keyword>
<dbReference type="OrthoDB" id="9797736at2"/>
<proteinExistence type="predicted"/>
<dbReference type="PANTHER" id="PTHR30535:SF4">
    <property type="entry name" value="HEMIN-BINDING PERIPLASMIC PROTEIN HMUT"/>
    <property type="match status" value="1"/>
</dbReference>
<dbReference type="Pfam" id="PF01497">
    <property type="entry name" value="Peripla_BP_2"/>
    <property type="match status" value="1"/>
</dbReference>
<gene>
    <name evidence="3" type="ORF">DAI18_14110</name>
</gene>
<reference evidence="3 4" key="1">
    <citation type="submission" date="2018-04" db="EMBL/GenBank/DDBJ databases">
        <title>Denitrifier Microvirgula.</title>
        <authorList>
            <person name="Anderson E."/>
            <person name="Jang J."/>
            <person name="Ishii S."/>
        </authorList>
    </citation>
    <scope>NUCLEOTIDE SEQUENCE [LARGE SCALE GENOMIC DNA]</scope>
    <source>
        <strain evidence="3 4">BE2.4</strain>
    </source>
</reference>
<dbReference type="EMBL" id="CP028519">
    <property type="protein sequence ID" value="AVY95051.1"/>
    <property type="molecule type" value="Genomic_DNA"/>
</dbReference>
<accession>A0A2S0PCG8</accession>
<dbReference type="KEGG" id="maer:DAI18_14110"/>
<evidence type="ECO:0000256" key="1">
    <source>
        <dbReference type="SAM" id="SignalP"/>
    </source>
</evidence>
<dbReference type="RefSeq" id="WP_107889728.1">
    <property type="nucleotide sequence ID" value="NZ_CP028519.1"/>
</dbReference>
<feature type="domain" description="Fe/B12 periplasmic-binding" evidence="2">
    <location>
        <begin position="22"/>
        <end position="261"/>
    </location>
</feature>
<organism evidence="3 4">
    <name type="scientific">Microvirgula aerodenitrificans</name>
    <dbReference type="NCBI Taxonomy" id="57480"/>
    <lineage>
        <taxon>Bacteria</taxon>
        <taxon>Pseudomonadati</taxon>
        <taxon>Pseudomonadota</taxon>
        <taxon>Betaproteobacteria</taxon>
        <taxon>Neisseriales</taxon>
        <taxon>Aquaspirillaceae</taxon>
        <taxon>Microvirgula</taxon>
    </lineage>
</organism>
<keyword evidence="1" id="KW-0732">Signal</keyword>
<dbReference type="PANTHER" id="PTHR30535">
    <property type="entry name" value="VITAMIN B12-BINDING PROTEIN"/>
    <property type="match status" value="1"/>
</dbReference>
<name>A0A2S0PCG8_9NEIS</name>
<evidence type="ECO:0000259" key="2">
    <source>
        <dbReference type="PROSITE" id="PS50983"/>
    </source>
</evidence>
<dbReference type="Gene3D" id="3.40.50.1980">
    <property type="entry name" value="Nitrogenase molybdenum iron protein domain"/>
    <property type="match status" value="2"/>
</dbReference>
<dbReference type="STRING" id="1122240.GCA_000620105_01466"/>
<evidence type="ECO:0000313" key="4">
    <source>
        <dbReference type="Proteomes" id="UP000244173"/>
    </source>
</evidence>
<dbReference type="AlphaFoldDB" id="A0A2S0PCG8"/>
<protein>
    <submittedName>
        <fullName evidence="3">ABC transporter substrate-binding protein</fullName>
    </submittedName>
</protein>
<dbReference type="SUPFAM" id="SSF53807">
    <property type="entry name" value="Helical backbone' metal receptor"/>
    <property type="match status" value="1"/>
</dbReference>
<feature type="signal peptide" evidence="1">
    <location>
        <begin position="1"/>
        <end position="20"/>
    </location>
</feature>
<dbReference type="PROSITE" id="PS50983">
    <property type="entry name" value="FE_B12_PBP"/>
    <property type="match status" value="1"/>
</dbReference>